<evidence type="ECO:0000256" key="2">
    <source>
        <dbReference type="ARBA" id="ARBA00001946"/>
    </source>
</evidence>
<comment type="caution">
    <text evidence="13">The sequence shown here is derived from an EMBL/GenBank/DDBJ whole genome shotgun (WGS) entry which is preliminary data.</text>
</comment>
<evidence type="ECO:0000256" key="1">
    <source>
        <dbReference type="ARBA" id="ARBA00001936"/>
    </source>
</evidence>
<evidence type="ECO:0000256" key="9">
    <source>
        <dbReference type="ARBA" id="ARBA00048689"/>
    </source>
</evidence>
<keyword evidence="6" id="KW-0460">Magnesium</keyword>
<dbReference type="Pfam" id="PF00535">
    <property type="entry name" value="Glycos_transf_2"/>
    <property type="match status" value="1"/>
</dbReference>
<evidence type="ECO:0000313" key="13">
    <source>
        <dbReference type="EMBL" id="NYI05498.1"/>
    </source>
</evidence>
<gene>
    <name evidence="13" type="ORF">FHU37_002441</name>
</gene>
<dbReference type="Proteomes" id="UP000567795">
    <property type="component" value="Unassembled WGS sequence"/>
</dbReference>
<dbReference type="RefSeq" id="WP_179814230.1">
    <property type="nucleotide sequence ID" value="NZ_JACBZD010000001.1"/>
</dbReference>
<name>A0A853A4S8_9ACTN</name>
<dbReference type="EC" id="2.4.1.266" evidence="7"/>
<dbReference type="InterPro" id="IPR029044">
    <property type="entry name" value="Nucleotide-diphossugar_trans"/>
</dbReference>
<feature type="region of interest" description="Disordered" evidence="11">
    <location>
        <begin position="1"/>
        <end position="50"/>
    </location>
</feature>
<comment type="catalytic activity">
    <reaction evidence="9">
        <text>(2R)-3-phosphoglycerate + UDP-alpha-D-glucose = (2R)-2-O-(alpha-D-glucopyranosyl)-3-phospho-glycerate + UDP + H(+)</text>
        <dbReference type="Rhea" id="RHEA:31319"/>
        <dbReference type="ChEBI" id="CHEBI:15378"/>
        <dbReference type="ChEBI" id="CHEBI:58223"/>
        <dbReference type="ChEBI" id="CHEBI:58272"/>
        <dbReference type="ChEBI" id="CHEBI:58885"/>
        <dbReference type="ChEBI" id="CHEBI:62600"/>
        <dbReference type="EC" id="2.4.1.266"/>
    </reaction>
    <physiologicalReaction direction="left-to-right" evidence="9">
        <dbReference type="Rhea" id="RHEA:31320"/>
    </physiologicalReaction>
</comment>
<organism evidence="13 14">
    <name type="scientific">Allostreptomyces psammosilenae</name>
    <dbReference type="NCBI Taxonomy" id="1892865"/>
    <lineage>
        <taxon>Bacteria</taxon>
        <taxon>Bacillati</taxon>
        <taxon>Actinomycetota</taxon>
        <taxon>Actinomycetes</taxon>
        <taxon>Kitasatosporales</taxon>
        <taxon>Streptomycetaceae</taxon>
        <taxon>Allostreptomyces</taxon>
    </lineage>
</organism>
<evidence type="ECO:0000256" key="6">
    <source>
        <dbReference type="ARBA" id="ARBA00022842"/>
    </source>
</evidence>
<evidence type="ECO:0000256" key="11">
    <source>
        <dbReference type="SAM" id="MobiDB-lite"/>
    </source>
</evidence>
<evidence type="ECO:0000259" key="12">
    <source>
        <dbReference type="Pfam" id="PF00535"/>
    </source>
</evidence>
<comment type="cofactor">
    <cofactor evidence="2">
        <name>Mg(2+)</name>
        <dbReference type="ChEBI" id="CHEBI:18420"/>
    </cofactor>
</comment>
<accession>A0A853A4S8</accession>
<dbReference type="AlphaFoldDB" id="A0A853A4S8"/>
<evidence type="ECO:0000313" key="14">
    <source>
        <dbReference type="Proteomes" id="UP000567795"/>
    </source>
</evidence>
<dbReference type="Gene3D" id="3.90.550.10">
    <property type="entry name" value="Spore Coat Polysaccharide Biosynthesis Protein SpsA, Chain A"/>
    <property type="match status" value="1"/>
</dbReference>
<feature type="compositionally biased region" description="Basic and acidic residues" evidence="11">
    <location>
        <begin position="1"/>
        <end position="46"/>
    </location>
</feature>
<comment type="catalytic activity">
    <reaction evidence="10">
        <text>an NDP-alpha-D-glucose + (2R)-3-phosphoglycerate = (2R)-2-O-(alpha-D-glucopyranosyl)-3-phospho-glycerate + a ribonucleoside 5'-diphosphate + H(+)</text>
        <dbReference type="Rhea" id="RHEA:47244"/>
        <dbReference type="ChEBI" id="CHEBI:15378"/>
        <dbReference type="ChEBI" id="CHEBI:57930"/>
        <dbReference type="ChEBI" id="CHEBI:58272"/>
        <dbReference type="ChEBI" id="CHEBI:62600"/>
        <dbReference type="ChEBI" id="CHEBI:76533"/>
        <dbReference type="EC" id="2.4.1.266"/>
    </reaction>
    <physiologicalReaction direction="left-to-right" evidence="10">
        <dbReference type="Rhea" id="RHEA:47245"/>
    </physiologicalReaction>
</comment>
<comment type="cofactor">
    <cofactor evidence="1">
        <name>Mn(2+)</name>
        <dbReference type="ChEBI" id="CHEBI:29035"/>
    </cofactor>
</comment>
<evidence type="ECO:0000256" key="4">
    <source>
        <dbReference type="ARBA" id="ARBA00022676"/>
    </source>
</evidence>
<dbReference type="GO" id="GO:0016757">
    <property type="term" value="F:glycosyltransferase activity"/>
    <property type="evidence" value="ECO:0007669"/>
    <property type="project" value="UniProtKB-KW"/>
</dbReference>
<dbReference type="PANTHER" id="PTHR48090">
    <property type="entry name" value="UNDECAPRENYL-PHOSPHATE 4-DEOXY-4-FORMAMIDO-L-ARABINOSE TRANSFERASE-RELATED"/>
    <property type="match status" value="1"/>
</dbReference>
<keyword evidence="5" id="KW-0808">Transferase</keyword>
<evidence type="ECO:0000256" key="5">
    <source>
        <dbReference type="ARBA" id="ARBA00022679"/>
    </source>
</evidence>
<sequence length="346" mass="35899">MEQHETSSRHAPSEPAHESRHPEGERPQEGERSGEGERSQARREDAAGGAPADVAVVIPAYREEARIAQTVAAAATLDGVDLVVVVDDGSDDATAEKARAAGAVVVRHSRNRGKAAAMETGAAAVAAVEDVQAARARQARGGQTEPGGGAAGFGPAGATGAEAPGAVRAPRHLLFLDADLRDTAANAGPLAAPVRAGEADMTIAVLPPQKRAGGGHGFVVRLSREGIRRTTGFQATQPLSGQRCLTRAAFEAALPLAHGFGVETGLTVDLLAAGYRVREVEVEFHHRVTGTDLRSQVHRGRQFAHVALALGARELPVALAEARRRAALGARRLADRATAGRPRGGR</sequence>
<dbReference type="EMBL" id="JACBZD010000001">
    <property type="protein sequence ID" value="NYI05498.1"/>
    <property type="molecule type" value="Genomic_DNA"/>
</dbReference>
<keyword evidence="4" id="KW-0328">Glycosyltransferase</keyword>
<keyword evidence="14" id="KW-1185">Reference proteome</keyword>
<evidence type="ECO:0000256" key="8">
    <source>
        <dbReference type="ARBA" id="ARBA00040894"/>
    </source>
</evidence>
<comment type="similarity">
    <text evidence="3">Belongs to the glycosyltransferase 2 family.</text>
</comment>
<proteinExistence type="inferred from homology"/>
<protein>
    <recommendedName>
        <fullName evidence="8">Glucosyl-3-phosphoglycerate synthase</fullName>
        <ecNumber evidence="7">2.4.1.266</ecNumber>
    </recommendedName>
</protein>
<dbReference type="PANTHER" id="PTHR48090:SF10">
    <property type="entry name" value="GLUCOSYL-3-PHOSPHOGLYCERATE SYNTHASE"/>
    <property type="match status" value="1"/>
</dbReference>
<feature type="compositionally biased region" description="Gly residues" evidence="11">
    <location>
        <begin position="144"/>
        <end position="157"/>
    </location>
</feature>
<dbReference type="SUPFAM" id="SSF53448">
    <property type="entry name" value="Nucleotide-diphospho-sugar transferases"/>
    <property type="match status" value="1"/>
</dbReference>
<feature type="region of interest" description="Disordered" evidence="11">
    <location>
        <begin position="136"/>
        <end position="163"/>
    </location>
</feature>
<dbReference type="InterPro" id="IPR001173">
    <property type="entry name" value="Glyco_trans_2-like"/>
</dbReference>
<evidence type="ECO:0000256" key="3">
    <source>
        <dbReference type="ARBA" id="ARBA00006739"/>
    </source>
</evidence>
<reference evidence="13 14" key="1">
    <citation type="submission" date="2020-07" db="EMBL/GenBank/DDBJ databases">
        <title>Sequencing the genomes of 1000 actinobacteria strains.</title>
        <authorList>
            <person name="Klenk H.-P."/>
        </authorList>
    </citation>
    <scope>NUCLEOTIDE SEQUENCE [LARGE SCALE GENOMIC DNA]</scope>
    <source>
        <strain evidence="13 14">DSM 42178</strain>
    </source>
</reference>
<evidence type="ECO:0000256" key="10">
    <source>
        <dbReference type="ARBA" id="ARBA00048997"/>
    </source>
</evidence>
<dbReference type="InterPro" id="IPR050256">
    <property type="entry name" value="Glycosyltransferase_2"/>
</dbReference>
<feature type="domain" description="Glycosyltransferase 2-like" evidence="12">
    <location>
        <begin position="56"/>
        <end position="125"/>
    </location>
</feature>
<evidence type="ECO:0000256" key="7">
    <source>
        <dbReference type="ARBA" id="ARBA00039022"/>
    </source>
</evidence>